<dbReference type="PANTHER" id="PTHR24345:SF91">
    <property type="entry name" value="SERINE_THREONINE-PROTEIN KINASE PLK4"/>
    <property type="match status" value="1"/>
</dbReference>
<evidence type="ECO:0000256" key="4">
    <source>
        <dbReference type="ARBA" id="ARBA00022777"/>
    </source>
</evidence>
<gene>
    <name evidence="8" type="ORF">VSDG_04515</name>
</gene>
<reference evidence="8 9" key="1">
    <citation type="submission" date="2015-09" db="EMBL/GenBank/DDBJ databases">
        <title>Host preference determinants of Valsa canker pathogens revealed by comparative genomics.</title>
        <authorList>
            <person name="Yin Z."/>
            <person name="Huang L."/>
        </authorList>
    </citation>
    <scope>NUCLEOTIDE SEQUENCE [LARGE SCALE GENOMIC DNA]</scope>
    <source>
        <strain evidence="8 9">YSFL</strain>
    </source>
</reference>
<feature type="region of interest" description="Disordered" evidence="6">
    <location>
        <begin position="520"/>
        <end position="542"/>
    </location>
</feature>
<dbReference type="PROSITE" id="PS50011">
    <property type="entry name" value="PROTEIN_KINASE_DOM"/>
    <property type="match status" value="1"/>
</dbReference>
<dbReference type="Proteomes" id="UP000284375">
    <property type="component" value="Unassembled WGS sequence"/>
</dbReference>
<dbReference type="GO" id="GO:0005634">
    <property type="term" value="C:nucleus"/>
    <property type="evidence" value="ECO:0007669"/>
    <property type="project" value="TreeGrafter"/>
</dbReference>
<evidence type="ECO:0000256" key="3">
    <source>
        <dbReference type="ARBA" id="ARBA00022741"/>
    </source>
</evidence>
<name>A0A423W4K8_CYTCH</name>
<evidence type="ECO:0000313" key="9">
    <source>
        <dbReference type="Proteomes" id="UP000284375"/>
    </source>
</evidence>
<dbReference type="STRING" id="252740.A0A423W4K8"/>
<keyword evidence="3" id="KW-0547">Nucleotide-binding</keyword>
<organism evidence="8 9">
    <name type="scientific">Cytospora chrysosperma</name>
    <name type="common">Cytospora canker fungus</name>
    <name type="synonym">Sphaeria chrysosperma</name>
    <dbReference type="NCBI Taxonomy" id="252740"/>
    <lineage>
        <taxon>Eukaryota</taxon>
        <taxon>Fungi</taxon>
        <taxon>Dikarya</taxon>
        <taxon>Ascomycota</taxon>
        <taxon>Pezizomycotina</taxon>
        <taxon>Sordariomycetes</taxon>
        <taxon>Sordariomycetidae</taxon>
        <taxon>Diaporthales</taxon>
        <taxon>Cytosporaceae</taxon>
        <taxon>Cytospora</taxon>
    </lineage>
</organism>
<dbReference type="EMBL" id="LJZO01000014">
    <property type="protein sequence ID" value="ROV98265.1"/>
    <property type="molecule type" value="Genomic_DNA"/>
</dbReference>
<evidence type="ECO:0000256" key="6">
    <source>
        <dbReference type="SAM" id="MobiDB-lite"/>
    </source>
</evidence>
<dbReference type="PANTHER" id="PTHR24345">
    <property type="entry name" value="SERINE/THREONINE-PROTEIN KINASE PLK"/>
    <property type="match status" value="1"/>
</dbReference>
<keyword evidence="1" id="KW-0723">Serine/threonine-protein kinase</keyword>
<dbReference type="FunFam" id="1.10.510.10:FF:000693">
    <property type="entry name" value="Serine/threonine protein kinase, putative"/>
    <property type="match status" value="1"/>
</dbReference>
<feature type="region of interest" description="Disordered" evidence="6">
    <location>
        <begin position="464"/>
        <end position="489"/>
    </location>
</feature>
<feature type="region of interest" description="Disordered" evidence="6">
    <location>
        <begin position="394"/>
        <end position="414"/>
    </location>
</feature>
<keyword evidence="5" id="KW-0067">ATP-binding</keyword>
<evidence type="ECO:0000256" key="1">
    <source>
        <dbReference type="ARBA" id="ARBA00022527"/>
    </source>
</evidence>
<keyword evidence="9" id="KW-1185">Reference proteome</keyword>
<dbReference type="GO" id="GO:0005524">
    <property type="term" value="F:ATP binding"/>
    <property type="evidence" value="ECO:0007669"/>
    <property type="project" value="UniProtKB-KW"/>
</dbReference>
<dbReference type="Gene3D" id="1.10.510.10">
    <property type="entry name" value="Transferase(Phosphotransferase) domain 1"/>
    <property type="match status" value="1"/>
</dbReference>
<dbReference type="InterPro" id="IPR011009">
    <property type="entry name" value="Kinase-like_dom_sf"/>
</dbReference>
<dbReference type="PROSITE" id="PS00108">
    <property type="entry name" value="PROTEIN_KINASE_ST"/>
    <property type="match status" value="1"/>
</dbReference>
<keyword evidence="2" id="KW-0808">Transferase</keyword>
<feature type="domain" description="Protein kinase" evidence="7">
    <location>
        <begin position="18"/>
        <end position="281"/>
    </location>
</feature>
<dbReference type="SMART" id="SM00220">
    <property type="entry name" value="S_TKc"/>
    <property type="match status" value="1"/>
</dbReference>
<dbReference type="InterPro" id="IPR000719">
    <property type="entry name" value="Prot_kinase_dom"/>
</dbReference>
<evidence type="ECO:0000256" key="2">
    <source>
        <dbReference type="ARBA" id="ARBA00022679"/>
    </source>
</evidence>
<evidence type="ECO:0000313" key="8">
    <source>
        <dbReference type="EMBL" id="ROV98265.1"/>
    </source>
</evidence>
<proteinExistence type="predicted"/>
<sequence>MECLRDEFTDGVVLDGRYQTLSPLNHGSFGMVFKAKDMVTGETVAIKCLTKKSAADEAESEFAIDDKYEELILHRRLGRHPNIVSLLHTFETEAHVYLVLEFCHQGDLYEAIRVGQGPLETEHVRRFMMELIDAVAYIHSKGIYHRDIKPENIFLSKDGSLKLGDFGLATTDTWTFESAVGSDRYMSPEQYDSAGAGYSPAQADVWAIGVCLLNILFSRNPFTTPTESDPLFLDFSRDKQSLFDVFPSMSQDTYEVIVECMSMDPRKRSLEGARGALNRVVSFTTLDEGDDDFCSAQRDTIATANREPLRTPSIQSPQVDTGAFPWAKALHMTSAAKPIRQLSAIPDDESYTEDLFSKSGATSSWFSAVTPSFSSYADSSLPASMQSLSINHQKISKPSTRVSPMAGSLPISMSKPRNVPAMSMVFGGKDAVSKSWSDLWEEEEEEHQQEERARQLQALKMMNSRTWSQDSKPDDDDTPRRGLSPVVKSSVVDAKPQVPLIEDAIDIDGDLPDGFFFHDVDTDHDEGRPQNQSPLPKKESLDKWAKLGERRRAYTGSRESMPKPDFTLKTGHQAGMFYGYGVGEDHGSTHQNNFTLAYHHCHMLNSKQQQQTRERVKECPWSKGKGRDFNWNWRREKRFQWVGASPA</sequence>
<dbReference type="AlphaFoldDB" id="A0A423W4K8"/>
<evidence type="ECO:0000256" key="5">
    <source>
        <dbReference type="ARBA" id="ARBA00022840"/>
    </source>
</evidence>
<dbReference type="GO" id="GO:0004674">
    <property type="term" value="F:protein serine/threonine kinase activity"/>
    <property type="evidence" value="ECO:0007669"/>
    <property type="project" value="UniProtKB-KW"/>
</dbReference>
<dbReference type="SUPFAM" id="SSF56112">
    <property type="entry name" value="Protein kinase-like (PK-like)"/>
    <property type="match status" value="1"/>
</dbReference>
<comment type="caution">
    <text evidence="8">The sequence shown here is derived from an EMBL/GenBank/DDBJ whole genome shotgun (WGS) entry which is preliminary data.</text>
</comment>
<accession>A0A423W4K8</accession>
<dbReference type="InterPro" id="IPR008271">
    <property type="entry name" value="Ser/Thr_kinase_AS"/>
</dbReference>
<evidence type="ECO:0000259" key="7">
    <source>
        <dbReference type="PROSITE" id="PS50011"/>
    </source>
</evidence>
<dbReference type="CDD" id="cd13993">
    <property type="entry name" value="STKc_Pat1_like"/>
    <property type="match status" value="1"/>
</dbReference>
<keyword evidence="4" id="KW-0418">Kinase</keyword>
<dbReference type="OrthoDB" id="4062651at2759"/>
<dbReference type="Pfam" id="PF00069">
    <property type="entry name" value="Pkinase"/>
    <property type="match status" value="1"/>
</dbReference>
<protein>
    <recommendedName>
        <fullName evidence="7">Protein kinase domain-containing protein</fullName>
    </recommendedName>
</protein>